<sequence length="732" mass="76978">MYEGRAMTPRPDPGPFPGTRPFSEADAGRFFGRAAAAHLLLANWLDNRLVVVCGPSGAGKTSLLRAGLLPNCSSLDADVLAVGRVRRPAAESDGDGVLAASALATPEAGEPWTRRRQDINPFAAELLRTWSGPGGDAPLPRELRDALYGHPPAGPAPGRPGHPGHPGQSDHARPAVGSNHRLVLAAVDQFEELFAPAPPPMDALREQFLALLGAAVAALPNLRLLLVVRQSGLASLEPHLPVLAAGREAAQVVIAPLDRDAAALALAEPARLAGSPLSPESVDACLDDLTTSRVMDAAGTPATLASDRVQPLHLQLVASALWRERTGRSAVALGRAPAWTATNAPLSAYLTQVVAREARRHDLDAGEVRHWLAHTFITERGRRAGVDEGLAMTAGMPTELLDALVERYVLVGEWRAGARRFELFDDRLIPVLQAAVPDWPVTASAVTAISAADYLQAALISRADGDAAAARGHAGEVLRPDSVHPRTRAQALQLLADIDGEQGYFDRAVRGYRQAAELYGSLPDVEASGHALAQAARLLLRTGRIGAAIGELQSAAARIPDDADIHIDLGRALWYSGQRWAAAALFSTALTLAPRSATALAERGRLRVELGDDAAALEDLDRLGRLATGVAAGSVAALGAVAGAAETRAARALALARLGQPATASAETTAILDDAADNGPVLWHAAGVFRVIGDDTRADELLRRAVEARRPALLPHQRREVDRLLGNPGARI</sequence>
<dbReference type="EMBL" id="FZMO01000553">
    <property type="protein sequence ID" value="SNQ51896.1"/>
    <property type="molecule type" value="Genomic_DNA"/>
</dbReference>
<evidence type="ECO:0000259" key="2">
    <source>
        <dbReference type="Pfam" id="PF20703"/>
    </source>
</evidence>
<organism evidence="3 4">
    <name type="scientific">Frankia canadensis</name>
    <dbReference type="NCBI Taxonomy" id="1836972"/>
    <lineage>
        <taxon>Bacteria</taxon>
        <taxon>Bacillati</taxon>
        <taxon>Actinomycetota</taxon>
        <taxon>Actinomycetes</taxon>
        <taxon>Frankiales</taxon>
        <taxon>Frankiaceae</taxon>
        <taxon>Frankia</taxon>
    </lineage>
</organism>
<dbReference type="InterPro" id="IPR049052">
    <property type="entry name" value="nSTAND1"/>
</dbReference>
<gene>
    <name evidence="3" type="ORF">FRACA_850008</name>
</gene>
<reference evidence="3 4" key="1">
    <citation type="submission" date="2017-06" db="EMBL/GenBank/DDBJ databases">
        <authorList>
            <person name="Kim H.J."/>
            <person name="Triplett B.A."/>
        </authorList>
    </citation>
    <scope>NUCLEOTIDE SEQUENCE [LARGE SCALE GENOMIC DNA]</scope>
    <source>
        <strain evidence="3">FRACA_ARgP5</strain>
    </source>
</reference>
<protein>
    <recommendedName>
        <fullName evidence="2">Novel STAND NTPase 1 domain-containing protein</fullName>
    </recommendedName>
</protein>
<evidence type="ECO:0000313" key="4">
    <source>
        <dbReference type="Proteomes" id="UP000234331"/>
    </source>
</evidence>
<proteinExistence type="predicted"/>
<name>A0A2I2L1T2_9ACTN</name>
<feature type="domain" description="Novel STAND NTPase 1" evidence="2">
    <location>
        <begin position="15"/>
        <end position="328"/>
    </location>
</feature>
<dbReference type="Pfam" id="PF20703">
    <property type="entry name" value="nSTAND1"/>
    <property type="match status" value="1"/>
</dbReference>
<dbReference type="AlphaFoldDB" id="A0A2I2L1T2"/>
<keyword evidence="4" id="KW-1185">Reference proteome</keyword>
<dbReference type="InterPro" id="IPR011990">
    <property type="entry name" value="TPR-like_helical_dom_sf"/>
</dbReference>
<feature type="region of interest" description="Disordered" evidence="1">
    <location>
        <begin position="1"/>
        <end position="21"/>
    </location>
</feature>
<evidence type="ECO:0000256" key="1">
    <source>
        <dbReference type="SAM" id="MobiDB-lite"/>
    </source>
</evidence>
<accession>A0A2I2L1T2</accession>
<dbReference type="RefSeq" id="WP_341477284.1">
    <property type="nucleotide sequence ID" value="NZ_FZMO01000553.1"/>
</dbReference>
<dbReference type="Gene3D" id="1.25.40.10">
    <property type="entry name" value="Tetratricopeptide repeat domain"/>
    <property type="match status" value="1"/>
</dbReference>
<dbReference type="SUPFAM" id="SSF48452">
    <property type="entry name" value="TPR-like"/>
    <property type="match status" value="1"/>
</dbReference>
<evidence type="ECO:0000313" key="3">
    <source>
        <dbReference type="EMBL" id="SNQ51896.1"/>
    </source>
</evidence>
<feature type="region of interest" description="Disordered" evidence="1">
    <location>
        <begin position="145"/>
        <end position="174"/>
    </location>
</feature>
<dbReference type="Proteomes" id="UP000234331">
    <property type="component" value="Unassembled WGS sequence"/>
</dbReference>